<name>A0ABT1ZVB3_9BURK</name>
<keyword evidence="2" id="KW-0812">Transmembrane</keyword>
<dbReference type="EMBL" id="JANUGW010000016">
    <property type="protein sequence ID" value="MCS0583880.1"/>
    <property type="molecule type" value="Genomic_DNA"/>
</dbReference>
<dbReference type="Pfam" id="PF16537">
    <property type="entry name" value="T2SSB"/>
    <property type="match status" value="1"/>
</dbReference>
<feature type="domain" description="Type II secretion system protein GspB C-terminal" evidence="3">
    <location>
        <begin position="229"/>
        <end position="286"/>
    </location>
</feature>
<evidence type="ECO:0000313" key="4">
    <source>
        <dbReference type="EMBL" id="MCS0583880.1"/>
    </source>
</evidence>
<dbReference type="Proteomes" id="UP001204151">
    <property type="component" value="Unassembled WGS sequence"/>
</dbReference>
<accession>A0ABT1ZVB3</accession>
<organism evidence="4 5">
    <name type="scientific">Massilia pinisoli</name>
    <dbReference type="NCBI Taxonomy" id="1772194"/>
    <lineage>
        <taxon>Bacteria</taxon>
        <taxon>Pseudomonadati</taxon>
        <taxon>Pseudomonadota</taxon>
        <taxon>Betaproteobacteria</taxon>
        <taxon>Burkholderiales</taxon>
        <taxon>Oxalobacteraceae</taxon>
        <taxon>Telluria group</taxon>
        <taxon>Massilia</taxon>
    </lineage>
</organism>
<gene>
    <name evidence="4" type="ORF">NX784_19985</name>
</gene>
<comment type="caution">
    <text evidence="4">The sequence shown here is derived from an EMBL/GenBank/DDBJ whole genome shotgun (WGS) entry which is preliminary data.</text>
</comment>
<evidence type="ECO:0000313" key="5">
    <source>
        <dbReference type="Proteomes" id="UP001204151"/>
    </source>
</evidence>
<proteinExistence type="predicted"/>
<feature type="region of interest" description="Disordered" evidence="1">
    <location>
        <begin position="191"/>
        <end position="211"/>
    </location>
</feature>
<feature type="compositionally biased region" description="Low complexity" evidence="1">
    <location>
        <begin position="191"/>
        <end position="209"/>
    </location>
</feature>
<dbReference type="InterPro" id="IPR032389">
    <property type="entry name" value="GspB_C"/>
</dbReference>
<evidence type="ECO:0000256" key="2">
    <source>
        <dbReference type="SAM" id="Phobius"/>
    </source>
</evidence>
<evidence type="ECO:0000259" key="3">
    <source>
        <dbReference type="Pfam" id="PF16537"/>
    </source>
</evidence>
<keyword evidence="2" id="KW-1133">Transmembrane helix</keyword>
<dbReference type="RefSeq" id="WP_258818448.1">
    <property type="nucleotide sequence ID" value="NZ_JANUGW010000016.1"/>
</dbReference>
<protein>
    <submittedName>
        <fullName evidence="4">General secretion pathway protein GspB</fullName>
    </submittedName>
</protein>
<keyword evidence="2" id="KW-0472">Membrane</keyword>
<evidence type="ECO:0000256" key="1">
    <source>
        <dbReference type="SAM" id="MobiDB-lite"/>
    </source>
</evidence>
<keyword evidence="5" id="KW-1185">Reference proteome</keyword>
<feature type="transmembrane region" description="Helical" evidence="2">
    <location>
        <begin position="43"/>
        <end position="62"/>
    </location>
</feature>
<reference evidence="4 5" key="1">
    <citation type="submission" date="2022-08" db="EMBL/GenBank/DDBJ databases">
        <title>Reclassification of Massilia species as members of the genera Telluria, Duganella, Pseudoduganella, Mokoshia gen. nov. and Zemynaea gen. nov. using orthogonal and non-orthogonal genome-based approaches.</title>
        <authorList>
            <person name="Bowman J.P."/>
        </authorList>
    </citation>
    <scope>NUCLEOTIDE SEQUENCE [LARGE SCALE GENOMIC DNA]</scope>
    <source>
        <strain evidence="4 5">JCM 31316</strain>
    </source>
</reference>
<sequence>MSYILEALKKAQAERQLGNAPTIHAQQAAPVAPARAAGGRKPLLVGLGAGALVVVAGALLVWRQAPTAAPAARLDAARTPTPAPVRAPDALQVSVPPASAPAPVSANAPAPARVAEPSIAPAQVPAAPASVAQTAAVPVPGRVTEPAVARPAPSAPAVPAPTAPAQAAAAPAAARPAAAVPAQVAVAPARAPEPAAARPAPPAQAAAKPAPEDSLPFLQQLPEAQQRDIPRVTFGGYMYSANPADRLLLVDKTLRHEGEEVAPGLVLEKLLPKAAVMNYRGLRYRVVY</sequence>